<dbReference type="RefSeq" id="XP_001646286.1">
    <property type="nucleotide sequence ID" value="XM_001646236.1"/>
</dbReference>
<dbReference type="FunCoup" id="A7TGX6">
    <property type="interactions" value="110"/>
</dbReference>
<feature type="region of interest" description="Disordered" evidence="1">
    <location>
        <begin position="23"/>
        <end position="59"/>
    </location>
</feature>
<evidence type="ECO:0000313" key="2">
    <source>
        <dbReference type="EMBL" id="EDO18428.1"/>
    </source>
</evidence>
<evidence type="ECO:0000313" key="3">
    <source>
        <dbReference type="Proteomes" id="UP000000267"/>
    </source>
</evidence>
<proteinExistence type="predicted"/>
<feature type="compositionally biased region" description="Low complexity" evidence="1">
    <location>
        <begin position="118"/>
        <end position="132"/>
    </location>
</feature>
<dbReference type="Proteomes" id="UP000000267">
    <property type="component" value="Unassembled WGS sequence"/>
</dbReference>
<dbReference type="EMBL" id="DS480389">
    <property type="protein sequence ID" value="EDO18428.1"/>
    <property type="molecule type" value="Genomic_DNA"/>
</dbReference>
<dbReference type="PhylomeDB" id="A7TGX6"/>
<evidence type="ECO:0008006" key="4">
    <source>
        <dbReference type="Google" id="ProtNLM"/>
    </source>
</evidence>
<accession>A7TGX6</accession>
<name>A7TGX6_VANPO</name>
<feature type="region of interest" description="Disordered" evidence="1">
    <location>
        <begin position="115"/>
        <end position="182"/>
    </location>
</feature>
<feature type="compositionally biased region" description="Low complexity" evidence="1">
    <location>
        <begin position="162"/>
        <end position="174"/>
    </location>
</feature>
<gene>
    <name evidence="2" type="ORF">Kpol_1032p21</name>
</gene>
<dbReference type="InParanoid" id="A7TGX6"/>
<dbReference type="OrthoDB" id="4067583at2759"/>
<feature type="compositionally biased region" description="Basic and acidic residues" evidence="1">
    <location>
        <begin position="133"/>
        <end position="161"/>
    </location>
</feature>
<feature type="region of interest" description="Disordered" evidence="1">
    <location>
        <begin position="268"/>
        <end position="297"/>
    </location>
</feature>
<dbReference type="AlphaFoldDB" id="A7TGX6"/>
<dbReference type="OMA" id="PGGHYKN"/>
<sequence>MGSKTSLNTKRLSAMLGSFQDLGGTDSLMGLPDPSGLVSGKPEDENKSGLKAPSAHFRSSETMYSVGNMSGYSNYSGVIQEGIEVSYVVNKQETPRLPGLPGTKTPVVITTIQTDSVNTETINNDNNENNENANEKEGKEDEEGKDKKLIEIEDPKFDYPEVNRSNSKSSVRSNPLPVRNINESPKRRFNSLRASPSIKTKNGFTKIIQNEEETGLGDDQVTSQNPIISVSHHNESTPTLNTSQAEFDGDSISVTSSFVQELPTTVGRVNSGKEPVRSETTAFNPPIPPRNSNRPRSRIFIPEKVDEEEPINENISSTNLTPPHDDASKRISSVSTEDIDYGNRPLPNTPLQSTPDIIHETDKQIQVNGHIEEIKPKNHPLVGKGIGDFDIDALISVLQMTEGSSGSEFENLGMKVEGKKALEGLVDSLSKLVADMALDPEHHEEGLKRLKKATLELKGF</sequence>
<protein>
    <recommendedName>
        <fullName evidence="4">Protein NBA1</fullName>
    </recommendedName>
</protein>
<organism evidence="3">
    <name type="scientific">Vanderwaltozyma polyspora (strain ATCC 22028 / DSM 70294 / BCRC 21397 / CBS 2163 / NBRC 10782 / NRRL Y-8283 / UCD 57-17)</name>
    <name type="common">Kluyveromyces polysporus</name>
    <dbReference type="NCBI Taxonomy" id="436907"/>
    <lineage>
        <taxon>Eukaryota</taxon>
        <taxon>Fungi</taxon>
        <taxon>Dikarya</taxon>
        <taxon>Ascomycota</taxon>
        <taxon>Saccharomycotina</taxon>
        <taxon>Saccharomycetes</taxon>
        <taxon>Saccharomycetales</taxon>
        <taxon>Saccharomycetaceae</taxon>
        <taxon>Vanderwaltozyma</taxon>
    </lineage>
</organism>
<dbReference type="eggNOG" id="ENOG502R6DJ">
    <property type="taxonomic scope" value="Eukaryota"/>
</dbReference>
<evidence type="ECO:0000256" key="1">
    <source>
        <dbReference type="SAM" id="MobiDB-lite"/>
    </source>
</evidence>
<keyword evidence="3" id="KW-1185">Reference proteome</keyword>
<dbReference type="HOGENOM" id="CLU_544174_0_0_1"/>
<reference evidence="2 3" key="1">
    <citation type="journal article" date="2007" name="Proc. Natl. Acad. Sci. U.S.A.">
        <title>Independent sorting-out of thousands of duplicated gene pairs in two yeast species descended from a whole-genome duplication.</title>
        <authorList>
            <person name="Scannell D.R."/>
            <person name="Frank A.C."/>
            <person name="Conant G.C."/>
            <person name="Byrne K.P."/>
            <person name="Woolfit M."/>
            <person name="Wolfe K.H."/>
        </authorList>
    </citation>
    <scope>NUCLEOTIDE SEQUENCE [LARGE SCALE GENOMIC DNA]</scope>
    <source>
        <strain evidence="3">ATCC 22028 / DSM 70294 / BCRC 21397 / CBS 2163 / NBRC 10782 / NRRL Y-8283 / UCD 57-17</strain>
    </source>
</reference>
<dbReference type="KEGG" id="vpo:Kpol_1032p21"/>
<dbReference type="GeneID" id="5546715"/>